<dbReference type="GO" id="GO:0000729">
    <property type="term" value="P:DNA double-strand break processing"/>
    <property type="evidence" value="ECO:0007669"/>
    <property type="project" value="TreeGrafter"/>
</dbReference>
<dbReference type="GO" id="GO:0000793">
    <property type="term" value="C:condensed chromosome"/>
    <property type="evidence" value="ECO:0007669"/>
    <property type="project" value="TreeGrafter"/>
</dbReference>
<dbReference type="GO" id="GO:0003697">
    <property type="term" value="F:single-stranded DNA binding"/>
    <property type="evidence" value="ECO:0007669"/>
    <property type="project" value="TreeGrafter"/>
</dbReference>
<name>A0A1I7X8Y1_HETBA</name>
<dbReference type="InterPro" id="IPR036397">
    <property type="entry name" value="RNaseH_sf"/>
</dbReference>
<dbReference type="GO" id="GO:0015074">
    <property type="term" value="P:DNA integration"/>
    <property type="evidence" value="ECO:0007669"/>
    <property type="project" value="TreeGrafter"/>
</dbReference>
<keyword evidence="1" id="KW-1185">Reference proteome</keyword>
<evidence type="ECO:0000313" key="1">
    <source>
        <dbReference type="Proteomes" id="UP000095283"/>
    </source>
</evidence>
<dbReference type="GO" id="GO:0000014">
    <property type="term" value="F:single-stranded DNA endodeoxyribonuclease activity"/>
    <property type="evidence" value="ECO:0007669"/>
    <property type="project" value="TreeGrafter"/>
</dbReference>
<dbReference type="PANTHER" id="PTHR46060">
    <property type="entry name" value="MARINER MOS1 TRANSPOSASE-LIKE PROTEIN"/>
    <property type="match status" value="1"/>
</dbReference>
<dbReference type="PANTHER" id="PTHR46060:SF2">
    <property type="entry name" value="HISTONE-LYSINE N-METHYLTRANSFERASE SETMAR"/>
    <property type="match status" value="1"/>
</dbReference>
<dbReference type="GO" id="GO:0044547">
    <property type="term" value="F:DNA topoisomerase binding"/>
    <property type="evidence" value="ECO:0007669"/>
    <property type="project" value="TreeGrafter"/>
</dbReference>
<accession>A0A1I7X8Y1</accession>
<dbReference type="InterPro" id="IPR001888">
    <property type="entry name" value="Transposase_1"/>
</dbReference>
<dbReference type="Pfam" id="PF01359">
    <property type="entry name" value="Transposase_1"/>
    <property type="match status" value="1"/>
</dbReference>
<organism evidence="1 2">
    <name type="scientific">Heterorhabditis bacteriophora</name>
    <name type="common">Entomopathogenic nematode worm</name>
    <dbReference type="NCBI Taxonomy" id="37862"/>
    <lineage>
        <taxon>Eukaryota</taxon>
        <taxon>Metazoa</taxon>
        <taxon>Ecdysozoa</taxon>
        <taxon>Nematoda</taxon>
        <taxon>Chromadorea</taxon>
        <taxon>Rhabditida</taxon>
        <taxon>Rhabditina</taxon>
        <taxon>Rhabditomorpha</taxon>
        <taxon>Strongyloidea</taxon>
        <taxon>Heterorhabditidae</taxon>
        <taxon>Heterorhabditis</taxon>
    </lineage>
</organism>
<dbReference type="Gene3D" id="3.30.420.10">
    <property type="entry name" value="Ribonuclease H-like superfamily/Ribonuclease H"/>
    <property type="match status" value="1"/>
</dbReference>
<dbReference type="GO" id="GO:0046975">
    <property type="term" value="F:histone H3K36 methyltransferase activity"/>
    <property type="evidence" value="ECO:0007669"/>
    <property type="project" value="TreeGrafter"/>
</dbReference>
<dbReference type="GO" id="GO:0006303">
    <property type="term" value="P:double-strand break repair via nonhomologous end joining"/>
    <property type="evidence" value="ECO:0007669"/>
    <property type="project" value="TreeGrafter"/>
</dbReference>
<dbReference type="GO" id="GO:0044774">
    <property type="term" value="P:mitotic DNA integrity checkpoint signaling"/>
    <property type="evidence" value="ECO:0007669"/>
    <property type="project" value="TreeGrafter"/>
</dbReference>
<dbReference type="GO" id="GO:0005634">
    <property type="term" value="C:nucleus"/>
    <property type="evidence" value="ECO:0007669"/>
    <property type="project" value="TreeGrafter"/>
</dbReference>
<dbReference type="AlphaFoldDB" id="A0A1I7X8Y1"/>
<dbReference type="Proteomes" id="UP000095283">
    <property type="component" value="Unplaced"/>
</dbReference>
<dbReference type="GO" id="GO:0003690">
    <property type="term" value="F:double-stranded DNA binding"/>
    <property type="evidence" value="ECO:0007669"/>
    <property type="project" value="TreeGrafter"/>
</dbReference>
<sequence length="106" mass="12510">MSHQKLRIRHCILYEFQQGKNASEPNIHAKKVLLCIWWNMKDTVTAERYGRQLTDLFNAFEQKRPFSGQGSRKVILLHDNARRHVVLSTQKTILNLGWEVLPHARF</sequence>
<protein>
    <submittedName>
        <fullName evidence="2">HTH_48 domain-containing protein</fullName>
    </submittedName>
</protein>
<dbReference type="InterPro" id="IPR052709">
    <property type="entry name" value="Transposase-MT_Hybrid"/>
</dbReference>
<dbReference type="GO" id="GO:0042800">
    <property type="term" value="F:histone H3K4 methyltransferase activity"/>
    <property type="evidence" value="ECO:0007669"/>
    <property type="project" value="TreeGrafter"/>
</dbReference>
<evidence type="ECO:0000313" key="2">
    <source>
        <dbReference type="WBParaSite" id="Hba_13898"/>
    </source>
</evidence>
<dbReference type="WBParaSite" id="Hba_13898">
    <property type="protein sequence ID" value="Hba_13898"/>
    <property type="gene ID" value="Hba_13898"/>
</dbReference>
<reference evidence="2" key="1">
    <citation type="submission" date="2016-11" db="UniProtKB">
        <authorList>
            <consortium name="WormBaseParasite"/>
        </authorList>
    </citation>
    <scope>IDENTIFICATION</scope>
</reference>
<dbReference type="GO" id="GO:0035861">
    <property type="term" value="C:site of double-strand break"/>
    <property type="evidence" value="ECO:0007669"/>
    <property type="project" value="TreeGrafter"/>
</dbReference>
<proteinExistence type="predicted"/>
<dbReference type="GO" id="GO:0031297">
    <property type="term" value="P:replication fork processing"/>
    <property type="evidence" value="ECO:0007669"/>
    <property type="project" value="TreeGrafter"/>
</dbReference>